<gene>
    <name evidence="3" type="ORF">QYE76_018906</name>
</gene>
<evidence type="ECO:0000259" key="2">
    <source>
        <dbReference type="Pfam" id="PF03732"/>
    </source>
</evidence>
<name>A0AAD8QI33_LOLMU</name>
<dbReference type="Pfam" id="PF03732">
    <property type="entry name" value="Retrotrans_gag"/>
    <property type="match status" value="1"/>
</dbReference>
<protein>
    <recommendedName>
        <fullName evidence="2">Retrotransposon gag domain-containing protein</fullName>
    </recommendedName>
</protein>
<reference evidence="3" key="1">
    <citation type="submission" date="2023-07" db="EMBL/GenBank/DDBJ databases">
        <title>A chromosome-level genome assembly of Lolium multiflorum.</title>
        <authorList>
            <person name="Chen Y."/>
            <person name="Copetti D."/>
            <person name="Kolliker R."/>
            <person name="Studer B."/>
        </authorList>
    </citation>
    <scope>NUCLEOTIDE SEQUENCE</scope>
    <source>
        <strain evidence="3">02402/16</strain>
        <tissue evidence="3">Leaf</tissue>
    </source>
</reference>
<dbReference type="InterPro" id="IPR005162">
    <property type="entry name" value="Retrotrans_gag_dom"/>
</dbReference>
<feature type="compositionally biased region" description="Basic and acidic residues" evidence="1">
    <location>
        <begin position="241"/>
        <end position="251"/>
    </location>
</feature>
<dbReference type="EMBL" id="JAUUTY010000118">
    <property type="protein sequence ID" value="KAK1603128.1"/>
    <property type="molecule type" value="Genomic_DNA"/>
</dbReference>
<feature type="region of interest" description="Disordered" evidence="1">
    <location>
        <begin position="201"/>
        <end position="251"/>
    </location>
</feature>
<dbReference type="PANTHER" id="PTHR34482">
    <property type="entry name" value="DNA DAMAGE-INDUCIBLE PROTEIN 1-LIKE"/>
    <property type="match status" value="1"/>
</dbReference>
<dbReference type="AlphaFoldDB" id="A0AAD8QI33"/>
<dbReference type="PANTHER" id="PTHR34482:SF49">
    <property type="entry name" value="RETROTRANSPOSON GAG DOMAIN-CONTAINING PROTEIN"/>
    <property type="match status" value="1"/>
</dbReference>
<proteinExistence type="predicted"/>
<evidence type="ECO:0000313" key="3">
    <source>
        <dbReference type="EMBL" id="KAK1603128.1"/>
    </source>
</evidence>
<sequence length="251" mass="29279">MRQAELLGHLMQQSVKTKEGSDGEQNGGIRKFLRLNPPAFHGSAKPLEAEDWLTEIEKIFDAMHCPDEEKVSLATFMLQGGAFDWWGVHKNKYTEGFVVTWRLFKEEFYKKYFPESVQRKMELAFLQLKQDRKSVAEYEIEFSRLARYAPIYAQDDEAKARRFAQGLRQPIKARVEVFELKSFRDVANKALTVEQAYVEEQEEGEQPHKKIKVDHRGQGNVQKKTYQNWRSNVRPMPQPREVGDVRHDGSA</sequence>
<evidence type="ECO:0000256" key="1">
    <source>
        <dbReference type="SAM" id="MobiDB-lite"/>
    </source>
</evidence>
<accession>A0AAD8QI33</accession>
<feature type="compositionally biased region" description="Polar residues" evidence="1">
    <location>
        <begin position="219"/>
        <end position="231"/>
    </location>
</feature>
<dbReference type="Proteomes" id="UP001231189">
    <property type="component" value="Unassembled WGS sequence"/>
</dbReference>
<organism evidence="3 4">
    <name type="scientific">Lolium multiflorum</name>
    <name type="common">Italian ryegrass</name>
    <name type="synonym">Lolium perenne subsp. multiflorum</name>
    <dbReference type="NCBI Taxonomy" id="4521"/>
    <lineage>
        <taxon>Eukaryota</taxon>
        <taxon>Viridiplantae</taxon>
        <taxon>Streptophyta</taxon>
        <taxon>Embryophyta</taxon>
        <taxon>Tracheophyta</taxon>
        <taxon>Spermatophyta</taxon>
        <taxon>Magnoliopsida</taxon>
        <taxon>Liliopsida</taxon>
        <taxon>Poales</taxon>
        <taxon>Poaceae</taxon>
        <taxon>BOP clade</taxon>
        <taxon>Pooideae</taxon>
        <taxon>Poodae</taxon>
        <taxon>Poeae</taxon>
        <taxon>Poeae Chloroplast Group 2 (Poeae type)</taxon>
        <taxon>Loliodinae</taxon>
        <taxon>Loliinae</taxon>
        <taxon>Lolium</taxon>
    </lineage>
</organism>
<keyword evidence="4" id="KW-1185">Reference proteome</keyword>
<evidence type="ECO:0000313" key="4">
    <source>
        <dbReference type="Proteomes" id="UP001231189"/>
    </source>
</evidence>
<feature type="domain" description="Retrotransposon gag" evidence="2">
    <location>
        <begin position="73"/>
        <end position="169"/>
    </location>
</feature>
<comment type="caution">
    <text evidence="3">The sequence shown here is derived from an EMBL/GenBank/DDBJ whole genome shotgun (WGS) entry which is preliminary data.</text>
</comment>